<evidence type="ECO:0000313" key="4">
    <source>
        <dbReference type="EMBL" id="SVD69525.1"/>
    </source>
</evidence>
<name>A0A382XG11_9ZZZZ</name>
<evidence type="ECO:0000259" key="3">
    <source>
        <dbReference type="SMART" id="SM00560"/>
    </source>
</evidence>
<evidence type="ECO:0000256" key="2">
    <source>
        <dbReference type="ARBA" id="ARBA00023157"/>
    </source>
</evidence>
<feature type="domain" description="LamG-like jellyroll fold" evidence="3">
    <location>
        <begin position="38"/>
        <end position="186"/>
    </location>
</feature>
<accession>A0A382XG11</accession>
<organism evidence="4">
    <name type="scientific">marine metagenome</name>
    <dbReference type="NCBI Taxonomy" id="408172"/>
    <lineage>
        <taxon>unclassified sequences</taxon>
        <taxon>metagenomes</taxon>
        <taxon>ecological metagenomes</taxon>
    </lineage>
</organism>
<dbReference type="InterPro" id="IPR006558">
    <property type="entry name" value="LamG-like"/>
</dbReference>
<dbReference type="Gene3D" id="2.60.120.200">
    <property type="match status" value="1"/>
</dbReference>
<dbReference type="AlphaFoldDB" id="A0A382XG11"/>
<feature type="non-terminal residue" evidence="4">
    <location>
        <position position="217"/>
    </location>
</feature>
<keyword evidence="2" id="KW-1015">Disulfide bond</keyword>
<dbReference type="Pfam" id="PF13385">
    <property type="entry name" value="Laminin_G_3"/>
    <property type="match status" value="1"/>
</dbReference>
<sequence length="217" mass="23869">MIISGLIAQEDNSFNFQSNGGNEDYVKVPSDAQNQPTAGMTLEAWVKPTEDPATYDMNGIVSYFTLAGPTVESGFAFMYKEGKWRFVVITANDEDVFPQLANWPGTEIPYDGNTWTHIAGTYDGATARIFKNGVEQDSYSAANVGGSIVWEDIATDLYIGQYLDGNTSFKGSIDEVRLWEMANTGSEIQATMNDILEGDESGLIGYWNFNDNQSLTV</sequence>
<evidence type="ECO:0000256" key="1">
    <source>
        <dbReference type="ARBA" id="ARBA00022729"/>
    </source>
</evidence>
<reference evidence="4" key="1">
    <citation type="submission" date="2018-05" db="EMBL/GenBank/DDBJ databases">
        <authorList>
            <person name="Lanie J.A."/>
            <person name="Ng W.-L."/>
            <person name="Kazmierczak K.M."/>
            <person name="Andrzejewski T.M."/>
            <person name="Davidsen T.M."/>
            <person name="Wayne K.J."/>
            <person name="Tettelin H."/>
            <person name="Glass J.I."/>
            <person name="Rusch D."/>
            <person name="Podicherti R."/>
            <person name="Tsui H.-C.T."/>
            <person name="Winkler M.E."/>
        </authorList>
    </citation>
    <scope>NUCLEOTIDE SEQUENCE</scope>
</reference>
<gene>
    <name evidence="4" type="ORF">METZ01_LOCUS422379</name>
</gene>
<dbReference type="EMBL" id="UINC01167173">
    <property type="protein sequence ID" value="SVD69525.1"/>
    <property type="molecule type" value="Genomic_DNA"/>
</dbReference>
<dbReference type="SMART" id="SM00560">
    <property type="entry name" value="LamGL"/>
    <property type="match status" value="1"/>
</dbReference>
<keyword evidence="1" id="KW-0732">Signal</keyword>
<dbReference type="InterPro" id="IPR013320">
    <property type="entry name" value="ConA-like_dom_sf"/>
</dbReference>
<dbReference type="SUPFAM" id="SSF49899">
    <property type="entry name" value="Concanavalin A-like lectins/glucanases"/>
    <property type="match status" value="1"/>
</dbReference>
<protein>
    <recommendedName>
        <fullName evidence="3">LamG-like jellyroll fold domain-containing protein</fullName>
    </recommendedName>
</protein>
<proteinExistence type="predicted"/>